<dbReference type="AlphaFoldDB" id="A0A1R3K8M1"/>
<comment type="caution">
    <text evidence="2">The sequence shown here is derived from an EMBL/GenBank/DDBJ whole genome shotgun (WGS) entry which is preliminary data.</text>
</comment>
<dbReference type="EMBL" id="AWWV01006056">
    <property type="protein sequence ID" value="OMP03440.1"/>
    <property type="molecule type" value="Genomic_DNA"/>
</dbReference>
<reference evidence="2 3" key="1">
    <citation type="submission" date="2013-09" db="EMBL/GenBank/DDBJ databases">
        <title>Corchorus capsularis genome sequencing.</title>
        <authorList>
            <person name="Alam M."/>
            <person name="Haque M.S."/>
            <person name="Islam M.S."/>
            <person name="Emdad E.M."/>
            <person name="Islam M.M."/>
            <person name="Ahmed B."/>
            <person name="Halim A."/>
            <person name="Hossen Q.M.M."/>
            <person name="Hossain M.Z."/>
            <person name="Ahmed R."/>
            <person name="Khan M.M."/>
            <person name="Islam R."/>
            <person name="Rashid M.M."/>
            <person name="Khan S.A."/>
            <person name="Rahman M.S."/>
            <person name="Alam M."/>
        </authorList>
    </citation>
    <scope>NUCLEOTIDE SEQUENCE [LARGE SCALE GENOMIC DNA]</scope>
    <source>
        <strain evidence="3">cv. CVL-1</strain>
        <tissue evidence="2">Whole seedling</tissue>
    </source>
</reference>
<gene>
    <name evidence="2" type="ORF">CCACVL1_02415</name>
</gene>
<evidence type="ECO:0000313" key="3">
    <source>
        <dbReference type="Proteomes" id="UP000188268"/>
    </source>
</evidence>
<keyword evidence="3" id="KW-1185">Reference proteome</keyword>
<dbReference type="Proteomes" id="UP000188268">
    <property type="component" value="Unassembled WGS sequence"/>
</dbReference>
<accession>A0A1R3K8M1</accession>
<feature type="compositionally biased region" description="Basic and acidic residues" evidence="1">
    <location>
        <begin position="34"/>
        <end position="53"/>
    </location>
</feature>
<evidence type="ECO:0000256" key="1">
    <source>
        <dbReference type="SAM" id="MobiDB-lite"/>
    </source>
</evidence>
<sequence length="53" mass="5744">MPTGPIPFPLLSSSGTYVSLTRPVFRPARNSPGSHRDPALTLVDRHPNDGDFV</sequence>
<proteinExistence type="predicted"/>
<name>A0A1R3K8M1_COCAP</name>
<dbReference type="Gramene" id="OMP03440">
    <property type="protein sequence ID" value="OMP03440"/>
    <property type="gene ID" value="CCACVL1_02415"/>
</dbReference>
<evidence type="ECO:0000313" key="2">
    <source>
        <dbReference type="EMBL" id="OMP03440.1"/>
    </source>
</evidence>
<feature type="region of interest" description="Disordered" evidence="1">
    <location>
        <begin position="24"/>
        <end position="53"/>
    </location>
</feature>
<protein>
    <submittedName>
        <fullName evidence="2">Uncharacterized protein</fullName>
    </submittedName>
</protein>
<organism evidence="2 3">
    <name type="scientific">Corchorus capsularis</name>
    <name type="common">Jute</name>
    <dbReference type="NCBI Taxonomy" id="210143"/>
    <lineage>
        <taxon>Eukaryota</taxon>
        <taxon>Viridiplantae</taxon>
        <taxon>Streptophyta</taxon>
        <taxon>Embryophyta</taxon>
        <taxon>Tracheophyta</taxon>
        <taxon>Spermatophyta</taxon>
        <taxon>Magnoliopsida</taxon>
        <taxon>eudicotyledons</taxon>
        <taxon>Gunneridae</taxon>
        <taxon>Pentapetalae</taxon>
        <taxon>rosids</taxon>
        <taxon>malvids</taxon>
        <taxon>Malvales</taxon>
        <taxon>Malvaceae</taxon>
        <taxon>Grewioideae</taxon>
        <taxon>Apeibeae</taxon>
        <taxon>Corchorus</taxon>
    </lineage>
</organism>